<accession>A0A1U7VAH9</accession>
<feature type="compositionally biased region" description="Polar residues" evidence="2">
    <location>
        <begin position="1"/>
        <end position="20"/>
    </location>
</feature>
<gene>
    <name evidence="4" type="primary">LOC104214070</name>
</gene>
<dbReference type="Proteomes" id="UP000189701">
    <property type="component" value="Unplaced"/>
</dbReference>
<name>A0A1U7VAH9_NICSY</name>
<dbReference type="AlphaFoldDB" id="A0A1U7VAH9"/>
<keyword evidence="3" id="KW-1185">Reference proteome</keyword>
<reference evidence="4" key="2">
    <citation type="submission" date="2025-08" db="UniProtKB">
        <authorList>
            <consortium name="RefSeq"/>
        </authorList>
    </citation>
    <scope>IDENTIFICATION</scope>
    <source>
        <tissue evidence="4">Leaf</tissue>
    </source>
</reference>
<feature type="compositionally biased region" description="Basic residues" evidence="2">
    <location>
        <begin position="55"/>
        <end position="69"/>
    </location>
</feature>
<keyword evidence="1" id="KW-0175">Coiled coil</keyword>
<evidence type="ECO:0000313" key="3">
    <source>
        <dbReference type="Proteomes" id="UP000189701"/>
    </source>
</evidence>
<protein>
    <submittedName>
        <fullName evidence="4">Interactor of constitutive active ROPs 3-like</fullName>
    </submittedName>
</protein>
<reference evidence="3" key="1">
    <citation type="journal article" date="2013" name="Genome Biol.">
        <title>Reference genomes and transcriptomes of Nicotiana sylvestris and Nicotiana tomentosiformis.</title>
        <authorList>
            <person name="Sierro N."/>
            <person name="Battey J.N."/>
            <person name="Ouadi S."/>
            <person name="Bovet L."/>
            <person name="Goepfert S."/>
            <person name="Bakaher N."/>
            <person name="Peitsch M.C."/>
            <person name="Ivanov N.V."/>
        </authorList>
    </citation>
    <scope>NUCLEOTIDE SEQUENCE [LARGE SCALE GENOMIC DNA]</scope>
</reference>
<proteinExistence type="predicted"/>
<feature type="coiled-coil region" evidence="1">
    <location>
        <begin position="157"/>
        <end position="184"/>
    </location>
</feature>
<dbReference type="OrthoDB" id="10255522at2759"/>
<feature type="region of interest" description="Disordered" evidence="2">
    <location>
        <begin position="248"/>
        <end position="290"/>
    </location>
</feature>
<dbReference type="RefSeq" id="XP_009761981.1">
    <property type="nucleotide sequence ID" value="XM_009763679.1"/>
</dbReference>
<feature type="region of interest" description="Disordered" evidence="2">
    <location>
        <begin position="1"/>
        <end position="104"/>
    </location>
</feature>
<evidence type="ECO:0000313" key="4">
    <source>
        <dbReference type="RefSeq" id="XP_009761981.1"/>
    </source>
</evidence>
<evidence type="ECO:0000256" key="1">
    <source>
        <dbReference type="SAM" id="Coils"/>
    </source>
</evidence>
<organism evidence="3 4">
    <name type="scientific">Nicotiana sylvestris</name>
    <name type="common">Wood tobacco</name>
    <name type="synonym">South American tobacco</name>
    <dbReference type="NCBI Taxonomy" id="4096"/>
    <lineage>
        <taxon>Eukaryota</taxon>
        <taxon>Viridiplantae</taxon>
        <taxon>Streptophyta</taxon>
        <taxon>Embryophyta</taxon>
        <taxon>Tracheophyta</taxon>
        <taxon>Spermatophyta</taxon>
        <taxon>Magnoliopsida</taxon>
        <taxon>eudicotyledons</taxon>
        <taxon>Gunneridae</taxon>
        <taxon>Pentapetalae</taxon>
        <taxon>asterids</taxon>
        <taxon>lamiids</taxon>
        <taxon>Solanales</taxon>
        <taxon>Solanaceae</taxon>
        <taxon>Nicotianoideae</taxon>
        <taxon>Nicotianeae</taxon>
        <taxon>Nicotiana</taxon>
    </lineage>
</organism>
<sequence>MAKTSKSIPQKYAHSSSRPTTEVEETAPDMVILERTAVGEKKRRRAPSSPSSEKKKPRRKLICKPKKSSSSRVPDSDSLYQLRDEPDEDKLFVASGPSPLEEQEAIEQETCGVDLLQIREIDEEAGAGTSQDTIPGANLRPKSKSLLRRGTLISFSASKREGEFKKLRAELDATQKEHANLVEQVKVFEYSDDDLDMATNGKNPQVAQDLLKDIVEYVKRQSHRKALEKVHARGSDLSAEIENSKKLEAEAKNLAFPEDEEGFEGYGESEKGENPDGLGDEVGSGEDQAA</sequence>
<evidence type="ECO:0000256" key="2">
    <source>
        <dbReference type="SAM" id="MobiDB-lite"/>
    </source>
</evidence>